<evidence type="ECO:0000313" key="2">
    <source>
        <dbReference type="Proteomes" id="UP000276133"/>
    </source>
</evidence>
<proteinExistence type="predicted"/>
<sequence>MTIEKEQLDLWINLAIDLKILKMNKIFVIFCFLYSCGVRVNGTVKEEEIGTLLKYQKNIF</sequence>
<dbReference type="Proteomes" id="UP000276133">
    <property type="component" value="Unassembled WGS sequence"/>
</dbReference>
<keyword evidence="2" id="KW-1185">Reference proteome</keyword>
<gene>
    <name evidence="1" type="ORF">BpHYR1_037685</name>
</gene>
<accession>A0A3M7QLV8</accession>
<dbReference type="AlphaFoldDB" id="A0A3M7QLV8"/>
<evidence type="ECO:0000313" key="1">
    <source>
        <dbReference type="EMBL" id="RNA12074.1"/>
    </source>
</evidence>
<dbReference type="EMBL" id="REGN01005772">
    <property type="protein sequence ID" value="RNA12074.1"/>
    <property type="molecule type" value="Genomic_DNA"/>
</dbReference>
<protein>
    <submittedName>
        <fullName evidence="1">Uncharacterized protein</fullName>
    </submittedName>
</protein>
<name>A0A3M7QLV8_BRAPC</name>
<reference evidence="1 2" key="1">
    <citation type="journal article" date="2018" name="Sci. Rep.">
        <title>Genomic signatures of local adaptation to the degree of environmental predictability in rotifers.</title>
        <authorList>
            <person name="Franch-Gras L."/>
            <person name="Hahn C."/>
            <person name="Garcia-Roger E.M."/>
            <person name="Carmona M.J."/>
            <person name="Serra M."/>
            <person name="Gomez A."/>
        </authorList>
    </citation>
    <scope>NUCLEOTIDE SEQUENCE [LARGE SCALE GENOMIC DNA]</scope>
    <source>
        <strain evidence="1">HYR1</strain>
    </source>
</reference>
<organism evidence="1 2">
    <name type="scientific">Brachionus plicatilis</name>
    <name type="common">Marine rotifer</name>
    <name type="synonym">Brachionus muelleri</name>
    <dbReference type="NCBI Taxonomy" id="10195"/>
    <lineage>
        <taxon>Eukaryota</taxon>
        <taxon>Metazoa</taxon>
        <taxon>Spiralia</taxon>
        <taxon>Gnathifera</taxon>
        <taxon>Rotifera</taxon>
        <taxon>Eurotatoria</taxon>
        <taxon>Monogononta</taxon>
        <taxon>Pseudotrocha</taxon>
        <taxon>Ploima</taxon>
        <taxon>Brachionidae</taxon>
        <taxon>Brachionus</taxon>
    </lineage>
</organism>
<comment type="caution">
    <text evidence="1">The sequence shown here is derived from an EMBL/GenBank/DDBJ whole genome shotgun (WGS) entry which is preliminary data.</text>
</comment>